<comment type="caution">
    <text evidence="2">The sequence shown here is derived from an EMBL/GenBank/DDBJ whole genome shotgun (WGS) entry which is preliminary data.</text>
</comment>
<evidence type="ECO:0000313" key="3">
    <source>
        <dbReference type="Proteomes" id="UP000798951"/>
    </source>
</evidence>
<dbReference type="InterPro" id="IPR050523">
    <property type="entry name" value="AKR_Detox_Biosynth"/>
</dbReference>
<accession>A0ABQ6YHJ6</accession>
<evidence type="ECO:0000259" key="1">
    <source>
        <dbReference type="Pfam" id="PF00248"/>
    </source>
</evidence>
<evidence type="ECO:0000313" key="2">
    <source>
        <dbReference type="EMBL" id="KAF0845262.1"/>
    </source>
</evidence>
<dbReference type="PANTHER" id="PTHR43364">
    <property type="entry name" value="NADH-SPECIFIC METHYLGLYOXAL REDUCTASE-RELATED"/>
    <property type="match status" value="1"/>
</dbReference>
<dbReference type="RefSeq" id="WP_067986449.1">
    <property type="nucleotide sequence ID" value="NZ_VMSD01000008.1"/>
</dbReference>
<dbReference type="InterPro" id="IPR023210">
    <property type="entry name" value="NADP_OxRdtase_dom"/>
</dbReference>
<reference evidence="2 3" key="1">
    <citation type="submission" date="2019-07" db="EMBL/GenBank/DDBJ databases">
        <title>Genomic Encyclopedia of Type Strains, Phase IV (KMG-IV): sequencing the most valuable type-strain genomes for metagenomic binning, comparative biology and taxonomic classification.</title>
        <authorList>
            <person name="Goeker M."/>
        </authorList>
    </citation>
    <scope>NUCLEOTIDE SEQUENCE [LARGE SCALE GENOMIC DNA]</scope>
    <source>
        <strain evidence="2 3">DSM 44831</strain>
    </source>
</reference>
<organism evidence="2 3">
    <name type="scientific">Nocardia caishijiensis</name>
    <dbReference type="NCBI Taxonomy" id="184756"/>
    <lineage>
        <taxon>Bacteria</taxon>
        <taxon>Bacillati</taxon>
        <taxon>Actinomycetota</taxon>
        <taxon>Actinomycetes</taxon>
        <taxon>Mycobacteriales</taxon>
        <taxon>Nocardiaceae</taxon>
        <taxon>Nocardia</taxon>
    </lineage>
</organism>
<gene>
    <name evidence="2" type="ORF">FNL39_10870</name>
</gene>
<name>A0ABQ6YHJ6_9NOCA</name>
<dbReference type="Gene3D" id="3.20.20.100">
    <property type="entry name" value="NADP-dependent oxidoreductase domain"/>
    <property type="match status" value="1"/>
</dbReference>
<sequence>MTNEFGAEAVRTWKATATIPIGLGGSVFGWIVGSERADAILDRFFEIGGRFIDTSDGYSYAARTSAADSESMIGSWVRRRGIENEIRIMTKVGLCPGVEGLAPAVVAEAVDASLDRLGISVAEAILAHADDGVTAPEEIAAGFAALVGARTHHIGVSRFSTDRLRATRAALRRSSNAEFTVIQEEFSLAERGGVEHLVGSEVGQRLGLVCSAALARGFLTGKFEHALTRVGARHAYVDRHYGLPGHHTLLAGLRAVAAAHGVAPAAVAIRWLLQHEAVALPLVSVTDPGQLDVFQEVTDLRLTPDEWESLDTLSAALPTGPR</sequence>
<dbReference type="SUPFAM" id="SSF51430">
    <property type="entry name" value="NAD(P)-linked oxidoreductase"/>
    <property type="match status" value="1"/>
</dbReference>
<proteinExistence type="predicted"/>
<protein>
    <submittedName>
        <fullName evidence="2">Aryl-alcohol dehydrogenase-like predicted oxidoreductase</fullName>
    </submittedName>
</protein>
<feature type="domain" description="NADP-dependent oxidoreductase" evidence="1">
    <location>
        <begin position="20"/>
        <end position="313"/>
    </location>
</feature>
<dbReference type="InterPro" id="IPR036812">
    <property type="entry name" value="NAD(P)_OxRdtase_dom_sf"/>
</dbReference>
<dbReference type="Pfam" id="PF00248">
    <property type="entry name" value="Aldo_ket_red"/>
    <property type="match status" value="1"/>
</dbReference>
<dbReference type="Proteomes" id="UP000798951">
    <property type="component" value="Unassembled WGS sequence"/>
</dbReference>
<keyword evidence="3" id="KW-1185">Reference proteome</keyword>
<dbReference type="PANTHER" id="PTHR43364:SF6">
    <property type="entry name" value="OXIDOREDUCTASE-RELATED"/>
    <property type="match status" value="1"/>
</dbReference>
<dbReference type="EMBL" id="VMSD01000008">
    <property type="protein sequence ID" value="KAF0845262.1"/>
    <property type="molecule type" value="Genomic_DNA"/>
</dbReference>